<accession>A0A9Q8VFC8</accession>
<feature type="chain" id="PRO_5040112563" description="Glycoside hydrolase family 79 protein" evidence="1">
    <location>
        <begin position="20"/>
        <end position="235"/>
    </location>
</feature>
<evidence type="ECO:0000256" key="1">
    <source>
        <dbReference type="SAM" id="SignalP"/>
    </source>
</evidence>
<dbReference type="EMBL" id="CP086366">
    <property type="protein sequence ID" value="UNI24890.1"/>
    <property type="molecule type" value="Genomic_DNA"/>
</dbReference>
<protein>
    <recommendedName>
        <fullName evidence="4">Glycoside hydrolase family 79 protein</fullName>
    </recommendedName>
</protein>
<gene>
    <name evidence="2" type="ORF">JDV02_010609</name>
</gene>
<dbReference type="OrthoDB" id="2796951at2759"/>
<feature type="signal peptide" evidence="1">
    <location>
        <begin position="1"/>
        <end position="19"/>
    </location>
</feature>
<keyword evidence="3" id="KW-1185">Reference proteome</keyword>
<dbReference type="Gene3D" id="3.20.20.80">
    <property type="entry name" value="Glycosidases"/>
    <property type="match status" value="1"/>
</dbReference>
<keyword evidence="1" id="KW-0732">Signal</keyword>
<evidence type="ECO:0000313" key="3">
    <source>
        <dbReference type="Proteomes" id="UP000829364"/>
    </source>
</evidence>
<name>A0A9Q8VFC8_9HYPO</name>
<sequence>MLVSVLFGIAALSVSPAACQPAVTLNVEQKAPVGASKLVDSSFPSFAIQGSSFASYTGNASHPNTFSRNLIRAVEERTGGPLVVRVGGTNTDNSNFNPAQAQPVTPPQVGAGIGQKFVFGPVFYEGFRNWGPRTRWVYDVPFARSNKTGSQLEARAAVDGIGLANLEPLEIGNEVDLYARQGARPAGYGPVEFVADWRAYADWLVGVLGLPAGGRSLFQTLTLSSAHAAPFRAYI</sequence>
<organism evidence="2 3">
    <name type="scientific">Purpureocillium takamizusanense</name>
    <dbReference type="NCBI Taxonomy" id="2060973"/>
    <lineage>
        <taxon>Eukaryota</taxon>
        <taxon>Fungi</taxon>
        <taxon>Dikarya</taxon>
        <taxon>Ascomycota</taxon>
        <taxon>Pezizomycotina</taxon>
        <taxon>Sordariomycetes</taxon>
        <taxon>Hypocreomycetidae</taxon>
        <taxon>Hypocreales</taxon>
        <taxon>Ophiocordycipitaceae</taxon>
        <taxon>Purpureocillium</taxon>
    </lineage>
</organism>
<dbReference type="KEGG" id="ptkz:JDV02_010609"/>
<dbReference type="InterPro" id="IPR052974">
    <property type="entry name" value="GH79_Enzymes"/>
</dbReference>
<dbReference type="PANTHER" id="PTHR36183">
    <property type="entry name" value="BETA-GLUCURONIDASE"/>
    <property type="match status" value="1"/>
</dbReference>
<dbReference type="GeneID" id="72072552"/>
<dbReference type="Proteomes" id="UP000829364">
    <property type="component" value="Chromosome 13"/>
</dbReference>
<dbReference type="RefSeq" id="XP_047848371.1">
    <property type="nucleotide sequence ID" value="XM_047992357.1"/>
</dbReference>
<dbReference type="PANTHER" id="PTHR36183:SF2">
    <property type="entry name" value="BETA-GLUCURONIDASE C-TERMINAL DOMAIN-CONTAINING PROTEIN"/>
    <property type="match status" value="1"/>
</dbReference>
<reference evidence="2" key="1">
    <citation type="submission" date="2021-11" db="EMBL/GenBank/DDBJ databases">
        <title>Purpureocillium_takamizusanense_genome.</title>
        <authorList>
            <person name="Nguyen N.-H."/>
        </authorList>
    </citation>
    <scope>NUCLEOTIDE SEQUENCE</scope>
    <source>
        <strain evidence="2">PT3</strain>
    </source>
</reference>
<evidence type="ECO:0000313" key="2">
    <source>
        <dbReference type="EMBL" id="UNI24890.1"/>
    </source>
</evidence>
<evidence type="ECO:0008006" key="4">
    <source>
        <dbReference type="Google" id="ProtNLM"/>
    </source>
</evidence>
<dbReference type="AlphaFoldDB" id="A0A9Q8VFC8"/>
<proteinExistence type="predicted"/>